<dbReference type="OrthoDB" id="10437626at2759"/>
<proteinExistence type="predicted"/>
<evidence type="ECO:0000313" key="2">
    <source>
        <dbReference type="Proteomes" id="UP000176998"/>
    </source>
</evidence>
<sequence length="60" mass="6519">MRTRQKTLYGVCPGLSVRPCYAISADALIIHEPVLRILGRGSKTAGSKHLSQLPAPSCWI</sequence>
<accession>A0A1G4AMZ7</accession>
<dbReference type="EMBL" id="MJBS01000258">
    <property type="protein sequence ID" value="OHE90455.1"/>
    <property type="molecule type" value="Genomic_DNA"/>
</dbReference>
<dbReference type="AlphaFoldDB" id="A0A1G4AMZ7"/>
<dbReference type="GeneID" id="34567373"/>
<dbReference type="RefSeq" id="XP_022467632.1">
    <property type="nucleotide sequence ID" value="XM_022625863.1"/>
</dbReference>
<keyword evidence="2" id="KW-1185">Reference proteome</keyword>
<protein>
    <submittedName>
        <fullName evidence="1">Uncharacterized protein</fullName>
    </submittedName>
</protein>
<evidence type="ECO:0000313" key="1">
    <source>
        <dbReference type="EMBL" id="OHE90455.1"/>
    </source>
</evidence>
<reference evidence="1 2" key="1">
    <citation type="submission" date="2016-09" db="EMBL/GenBank/DDBJ databases">
        <authorList>
            <person name="Capua I."/>
            <person name="De Benedictis P."/>
            <person name="Joannis T."/>
            <person name="Lombin L.H."/>
            <person name="Cattoli G."/>
        </authorList>
    </citation>
    <scope>NUCLEOTIDE SEQUENCE [LARGE SCALE GENOMIC DNA]</scope>
    <source>
        <strain evidence="1 2">IMI 309357</strain>
    </source>
</reference>
<gene>
    <name evidence="1" type="ORF">CORC01_14252</name>
</gene>
<dbReference type="Proteomes" id="UP000176998">
    <property type="component" value="Unassembled WGS sequence"/>
</dbReference>
<name>A0A1G4AMZ7_9PEZI</name>
<organism evidence="1 2">
    <name type="scientific">Colletotrichum orchidophilum</name>
    <dbReference type="NCBI Taxonomy" id="1209926"/>
    <lineage>
        <taxon>Eukaryota</taxon>
        <taxon>Fungi</taxon>
        <taxon>Dikarya</taxon>
        <taxon>Ascomycota</taxon>
        <taxon>Pezizomycotina</taxon>
        <taxon>Sordariomycetes</taxon>
        <taxon>Hypocreomycetidae</taxon>
        <taxon>Glomerellales</taxon>
        <taxon>Glomerellaceae</taxon>
        <taxon>Colletotrichum</taxon>
    </lineage>
</organism>
<comment type="caution">
    <text evidence="1">The sequence shown here is derived from an EMBL/GenBank/DDBJ whole genome shotgun (WGS) entry which is preliminary data.</text>
</comment>